<dbReference type="SMART" id="SM00822">
    <property type="entry name" value="PKS_KR"/>
    <property type="match status" value="1"/>
</dbReference>
<protein>
    <submittedName>
        <fullName evidence="5">Short chain dehydrogenase</fullName>
    </submittedName>
</protein>
<feature type="region of interest" description="Disordered" evidence="3">
    <location>
        <begin position="331"/>
        <end position="351"/>
    </location>
</feature>
<dbReference type="EMBL" id="BIFH01000016">
    <property type="protein sequence ID" value="GCD94520.1"/>
    <property type="molecule type" value="Genomic_DNA"/>
</dbReference>
<accession>A0A401YIT6</accession>
<dbReference type="PRINTS" id="PR00081">
    <property type="entry name" value="GDHRDH"/>
</dbReference>
<feature type="domain" description="Ketoreductase" evidence="4">
    <location>
        <begin position="355"/>
        <end position="539"/>
    </location>
</feature>
<reference evidence="5 6" key="1">
    <citation type="submission" date="2018-12" db="EMBL/GenBank/DDBJ databases">
        <title>Draft genome sequence of Embleya hyalina NBRC 13850T.</title>
        <authorList>
            <person name="Komaki H."/>
            <person name="Hosoyama A."/>
            <person name="Kimura A."/>
            <person name="Ichikawa N."/>
            <person name="Tamura T."/>
        </authorList>
    </citation>
    <scope>NUCLEOTIDE SEQUENCE [LARGE SCALE GENOMIC DNA]</scope>
    <source>
        <strain evidence="5 6">NBRC 13850</strain>
    </source>
</reference>
<dbReference type="InterPro" id="IPR036291">
    <property type="entry name" value="NAD(P)-bd_dom_sf"/>
</dbReference>
<dbReference type="Pfam" id="PF00561">
    <property type="entry name" value="Abhydrolase_1"/>
    <property type="match status" value="1"/>
</dbReference>
<dbReference type="OrthoDB" id="4220752at2"/>
<dbReference type="InterPro" id="IPR029058">
    <property type="entry name" value="AB_hydrolase_fold"/>
</dbReference>
<proteinExistence type="inferred from homology"/>
<evidence type="ECO:0000256" key="3">
    <source>
        <dbReference type="SAM" id="MobiDB-lite"/>
    </source>
</evidence>
<dbReference type="CDD" id="cd05233">
    <property type="entry name" value="SDR_c"/>
    <property type="match status" value="1"/>
</dbReference>
<dbReference type="InterPro" id="IPR000073">
    <property type="entry name" value="AB_hydrolase_1"/>
</dbReference>
<dbReference type="FunFam" id="3.40.50.720:FF:000084">
    <property type="entry name" value="Short-chain dehydrogenase reductase"/>
    <property type="match status" value="1"/>
</dbReference>
<name>A0A401YIT6_9ACTN</name>
<organism evidence="5 6">
    <name type="scientific">Embleya hyalina</name>
    <dbReference type="NCBI Taxonomy" id="516124"/>
    <lineage>
        <taxon>Bacteria</taxon>
        <taxon>Bacillati</taxon>
        <taxon>Actinomycetota</taxon>
        <taxon>Actinomycetes</taxon>
        <taxon>Kitasatosporales</taxon>
        <taxon>Streptomycetaceae</taxon>
        <taxon>Embleya</taxon>
    </lineage>
</organism>
<dbReference type="SUPFAM" id="SSF51735">
    <property type="entry name" value="NAD(P)-binding Rossmann-fold domains"/>
    <property type="match status" value="1"/>
</dbReference>
<dbReference type="PANTHER" id="PTHR43391">
    <property type="entry name" value="RETINOL DEHYDROGENASE-RELATED"/>
    <property type="match status" value="1"/>
</dbReference>
<comment type="caution">
    <text evidence="5">The sequence shown here is derived from an EMBL/GenBank/DDBJ whole genome shotgun (WGS) entry which is preliminary data.</text>
</comment>
<gene>
    <name evidence="5" type="ORF">EHYA_02189</name>
</gene>
<dbReference type="Proteomes" id="UP000286931">
    <property type="component" value="Unassembled WGS sequence"/>
</dbReference>
<dbReference type="Gene3D" id="3.40.50.720">
    <property type="entry name" value="NAD(P)-binding Rossmann-like Domain"/>
    <property type="match status" value="1"/>
</dbReference>
<dbReference type="AlphaFoldDB" id="A0A401YIT6"/>
<dbReference type="SUPFAM" id="SSF53474">
    <property type="entry name" value="alpha/beta-Hydrolases"/>
    <property type="match status" value="1"/>
</dbReference>
<dbReference type="PRINTS" id="PR00080">
    <property type="entry name" value="SDRFAMILY"/>
</dbReference>
<comment type="similarity">
    <text evidence="1">Belongs to the short-chain dehydrogenases/reductases (SDR) family.</text>
</comment>
<dbReference type="PANTHER" id="PTHR43391:SF12">
    <property type="entry name" value="OXIDOREDUCTASE EPHD-RELATED"/>
    <property type="match status" value="1"/>
</dbReference>
<keyword evidence="6" id="KW-1185">Reference proteome</keyword>
<evidence type="ECO:0000256" key="2">
    <source>
        <dbReference type="ARBA" id="ARBA00023002"/>
    </source>
</evidence>
<dbReference type="NCBIfam" id="NF004514">
    <property type="entry name" value="PRK05855.1"/>
    <property type="match status" value="1"/>
</dbReference>
<dbReference type="InterPro" id="IPR002347">
    <property type="entry name" value="SDR_fam"/>
</dbReference>
<dbReference type="Pfam" id="PF00106">
    <property type="entry name" value="adh_short"/>
    <property type="match status" value="1"/>
</dbReference>
<dbReference type="InterPro" id="IPR057326">
    <property type="entry name" value="KR_dom"/>
</dbReference>
<evidence type="ECO:0000313" key="5">
    <source>
        <dbReference type="EMBL" id="GCD94520.1"/>
    </source>
</evidence>
<keyword evidence="2" id="KW-0560">Oxidoreductase</keyword>
<dbReference type="InterPro" id="IPR020904">
    <property type="entry name" value="Sc_DH/Rdtase_CS"/>
</dbReference>
<evidence type="ECO:0000256" key="1">
    <source>
        <dbReference type="ARBA" id="ARBA00006484"/>
    </source>
</evidence>
<evidence type="ECO:0000313" key="6">
    <source>
        <dbReference type="Proteomes" id="UP000286931"/>
    </source>
</evidence>
<dbReference type="Gene3D" id="3.40.50.1820">
    <property type="entry name" value="alpha/beta hydrolase"/>
    <property type="match status" value="1"/>
</dbReference>
<evidence type="ECO:0000259" key="4">
    <source>
        <dbReference type="SMART" id="SM00822"/>
    </source>
</evidence>
<dbReference type="PROSITE" id="PS00061">
    <property type="entry name" value="ADH_SHORT"/>
    <property type="match status" value="1"/>
</dbReference>
<sequence length="620" mass="66252">MTAGASEGVVNEGVGEAVGEPVGGVGEIGETGESGVVRARTVVSGGVRLAVYEQGPVEGPLVLLVHGYPDTHHVWDDVAADLARDHRVVRYDVRGAGASGAPGSRYGYRLEQLAADLFAVLDAVSPDRPAHLLAHDWGSIQAWEAVTDRAGPRRIASYTSISGPCLDHVGHWARRRLARPTPRHLGQLAAQSARSWYIAAFHLPMLAPAAWRSGLAARWGGLLARAEGVWPRAGHPQATLADDAVRGIALYRANMLPRMLLPGRRETTVPVQLITLADDPYVGAALSEDLDRWVPRLWRRTVAAGHWSALLEKGPTVARMTREFAAHIDHGTTTPDLDAARHHERPPRKDPFAGRLALITGAGGGIGRATAVAFAEQGADIVVCDVDSAGAERTAELARLYGRSAHVYRVDVSDGAAMDTFAAKVAAAHGVPDIVVNNAGVGHYGTFLATTDAEWKRVLDVNLWGVIHGCRAFGTLLAERGEGGHIVNIASAAAYTPSKLLAAYATTKAAVSMLSDCLRAELAGSGVRVTTIHPGIVNTGITRSTTFSGMSDTDQAAHRERASRLYARRNYPPEKVADQIVRAIRRHHAVAPITPEARTAWWLSRLSPTTMRFLARTGTP</sequence>
<dbReference type="GO" id="GO:0016491">
    <property type="term" value="F:oxidoreductase activity"/>
    <property type="evidence" value="ECO:0007669"/>
    <property type="project" value="UniProtKB-KW"/>
</dbReference>